<dbReference type="AlphaFoldDB" id="A0AAX2IMU7"/>
<dbReference type="RefSeq" id="WP_228465971.1">
    <property type="nucleotide sequence ID" value="NZ_CP033934.1"/>
</dbReference>
<feature type="transmembrane region" description="Helical" evidence="1">
    <location>
        <begin position="9"/>
        <end position="31"/>
    </location>
</feature>
<comment type="caution">
    <text evidence="3">The sequence shown here is derived from an EMBL/GenBank/DDBJ whole genome shotgun (WGS) entry which is preliminary data.</text>
</comment>
<keyword evidence="4" id="KW-1185">Reference proteome</keyword>
<sequence length="46" mass="4890">MDLSLNKKIAYMGCLGVIGIISTEFGVIGILPQIADYYKINIATAG</sequence>
<gene>
    <name evidence="3" type="ORF">NCTC11212_02444</name>
    <name evidence="2" type="ORF">SAMN05421800_11687</name>
</gene>
<accession>A0AAX2IMU7</accession>
<keyword evidence="1" id="KW-0472">Membrane</keyword>
<keyword evidence="1" id="KW-0812">Transmembrane</keyword>
<evidence type="ECO:0000313" key="5">
    <source>
        <dbReference type="Proteomes" id="UP000251937"/>
    </source>
</evidence>
<dbReference type="Proteomes" id="UP000190669">
    <property type="component" value="Unassembled WGS sequence"/>
</dbReference>
<evidence type="ECO:0000313" key="3">
    <source>
        <dbReference type="EMBL" id="SQA90232.1"/>
    </source>
</evidence>
<dbReference type="EMBL" id="FUZE01000016">
    <property type="protein sequence ID" value="SKB95762.1"/>
    <property type="molecule type" value="Genomic_DNA"/>
</dbReference>
<reference evidence="3 5" key="2">
    <citation type="submission" date="2018-06" db="EMBL/GenBank/DDBJ databases">
        <authorList>
            <consortium name="Pathogen Informatics"/>
            <person name="Doyle S."/>
        </authorList>
    </citation>
    <scope>NUCLEOTIDE SEQUENCE [LARGE SCALE GENOMIC DNA]</scope>
    <source>
        <strain evidence="3 5">NCTC11212</strain>
    </source>
</reference>
<proteinExistence type="predicted"/>
<name>A0AAX2IMU7_9FLAO</name>
<evidence type="ECO:0000313" key="4">
    <source>
        <dbReference type="Proteomes" id="UP000190669"/>
    </source>
</evidence>
<organism evidence="3 5">
    <name type="scientific">Chryseobacterium balustinum</name>
    <dbReference type="NCBI Taxonomy" id="246"/>
    <lineage>
        <taxon>Bacteria</taxon>
        <taxon>Pseudomonadati</taxon>
        <taxon>Bacteroidota</taxon>
        <taxon>Flavobacteriia</taxon>
        <taxon>Flavobacteriales</taxon>
        <taxon>Weeksellaceae</taxon>
        <taxon>Chryseobacterium group</taxon>
        <taxon>Chryseobacterium</taxon>
    </lineage>
</organism>
<evidence type="ECO:0000313" key="2">
    <source>
        <dbReference type="EMBL" id="SKB95762.1"/>
    </source>
</evidence>
<dbReference type="Proteomes" id="UP000251937">
    <property type="component" value="Unassembled WGS sequence"/>
</dbReference>
<evidence type="ECO:0000256" key="1">
    <source>
        <dbReference type="SAM" id="Phobius"/>
    </source>
</evidence>
<protein>
    <recommendedName>
        <fullName evidence="6">MFS transporter</fullName>
    </recommendedName>
</protein>
<dbReference type="EMBL" id="UAVR01000011">
    <property type="protein sequence ID" value="SQA90232.1"/>
    <property type="molecule type" value="Genomic_DNA"/>
</dbReference>
<keyword evidence="1" id="KW-1133">Transmembrane helix</keyword>
<reference evidence="2 4" key="1">
    <citation type="submission" date="2017-02" db="EMBL/GenBank/DDBJ databases">
        <authorList>
            <person name="Varghese N."/>
            <person name="Submissions S."/>
        </authorList>
    </citation>
    <scope>NUCLEOTIDE SEQUENCE [LARGE SCALE GENOMIC DNA]</scope>
    <source>
        <strain evidence="2 4">DSM 16775</strain>
    </source>
</reference>
<evidence type="ECO:0008006" key="6">
    <source>
        <dbReference type="Google" id="ProtNLM"/>
    </source>
</evidence>